<dbReference type="SUPFAM" id="SSF52540">
    <property type="entry name" value="P-loop containing nucleoside triphosphate hydrolases"/>
    <property type="match status" value="1"/>
</dbReference>
<dbReference type="RefSeq" id="WP_213819933.1">
    <property type="nucleotide sequence ID" value="NZ_JAAMFI010000002.1"/>
</dbReference>
<dbReference type="InterPro" id="IPR002789">
    <property type="entry name" value="HerA_central"/>
</dbReference>
<keyword evidence="3" id="KW-1185">Reference proteome</keyword>
<dbReference type="Pfam" id="PF01935">
    <property type="entry name" value="DUF87"/>
    <property type="match status" value="1"/>
</dbReference>
<dbReference type="InterPro" id="IPR027417">
    <property type="entry name" value="P-loop_NTPase"/>
</dbReference>
<proteinExistence type="predicted"/>
<name>A0ABS5QQZ7_9LACO</name>
<evidence type="ECO:0000313" key="3">
    <source>
        <dbReference type="Proteomes" id="UP001519418"/>
    </source>
</evidence>
<evidence type="ECO:0000259" key="1">
    <source>
        <dbReference type="SMART" id="SM00382"/>
    </source>
</evidence>
<dbReference type="Proteomes" id="UP001519418">
    <property type="component" value="Unassembled WGS sequence"/>
</dbReference>
<dbReference type="PANTHER" id="PTHR42957:SF1">
    <property type="entry name" value="HELICASE MJ1565-RELATED"/>
    <property type="match status" value="1"/>
</dbReference>
<dbReference type="Gene3D" id="3.40.50.300">
    <property type="entry name" value="P-loop containing nucleotide triphosphate hydrolases"/>
    <property type="match status" value="2"/>
</dbReference>
<dbReference type="InterPro" id="IPR003593">
    <property type="entry name" value="AAA+_ATPase"/>
</dbReference>
<comment type="caution">
    <text evidence="2">The sequence shown here is derived from an EMBL/GenBank/DDBJ whole genome shotgun (WGS) entry which is preliminary data.</text>
</comment>
<organism evidence="2 3">
    <name type="scientific">Fructobacillus papyriferae</name>
    <dbReference type="NCBI Taxonomy" id="2713171"/>
    <lineage>
        <taxon>Bacteria</taxon>
        <taxon>Bacillati</taxon>
        <taxon>Bacillota</taxon>
        <taxon>Bacilli</taxon>
        <taxon>Lactobacillales</taxon>
        <taxon>Lactobacillaceae</taxon>
        <taxon>Fructobacillus</taxon>
    </lineage>
</organism>
<gene>
    <name evidence="2" type="ORF">G6R27_04820</name>
</gene>
<evidence type="ECO:0000313" key="2">
    <source>
        <dbReference type="EMBL" id="MBS9335347.1"/>
    </source>
</evidence>
<reference evidence="2 3" key="1">
    <citation type="submission" date="2020-02" db="EMBL/GenBank/DDBJ databases">
        <title>Fructobacillus sp. isolated from paper mulberry of Taiwan.</title>
        <authorList>
            <person name="Lin S.-T."/>
        </authorList>
    </citation>
    <scope>NUCLEOTIDE SEQUENCE [LARGE SCALE GENOMIC DNA]</scope>
    <source>
        <strain evidence="2 3">M1-10</strain>
    </source>
</reference>
<feature type="domain" description="AAA+ ATPase" evidence="1">
    <location>
        <begin position="35"/>
        <end position="358"/>
    </location>
</feature>
<sequence length="398" mass="45330">MTREKEDDMREKSRQLNLGKRSMGRAMIVSDQELLGKHLLIIGQTGAGKSTTSKKILTALQKQNQTNIVFDPTGEYQSDLPNGIRYTVGKNAFLDVTSLSAEELLVLLDLDWDELLKDKLGAAIQSLKIQSQKPWTRGQLLHKVNRTVQEQRAAEEALPKRPIAYPIDQLADQLVLEFVLPYKDERSDYLLLGQEPDHEALRHYWPSILALRAKLEDDSLNRVFQLQARNADSVTQYELGFVMKTFMRSPNEHRSLVLDLSLLQAYPVIQRRVLSALFDTALKIQLATDQKRPVTLCLDEAHRYLPDNERLSDNGLFHVLREGRKSQLRLLMTTQALADLPLGMQGQFGSVLLHRNQEGSVFTALSLKKKWQRRLPNFAVGQVLLLTPTRQTAFLVTK</sequence>
<dbReference type="PANTHER" id="PTHR42957">
    <property type="entry name" value="HELICASE MJ1565-RELATED"/>
    <property type="match status" value="1"/>
</dbReference>
<dbReference type="EMBL" id="JAAMFI010000002">
    <property type="protein sequence ID" value="MBS9335347.1"/>
    <property type="molecule type" value="Genomic_DNA"/>
</dbReference>
<accession>A0ABS5QQZ7</accession>
<dbReference type="InterPro" id="IPR008571">
    <property type="entry name" value="HerA-like"/>
</dbReference>
<protein>
    <submittedName>
        <fullName evidence="2">DUF87 domain-containing protein</fullName>
    </submittedName>
</protein>
<dbReference type="SMART" id="SM00382">
    <property type="entry name" value="AAA"/>
    <property type="match status" value="1"/>
</dbReference>